<feature type="transmembrane region" description="Helical" evidence="1">
    <location>
        <begin position="86"/>
        <end position="111"/>
    </location>
</feature>
<protein>
    <submittedName>
        <fullName evidence="2">Uncharacterized protein</fullName>
    </submittedName>
</protein>
<proteinExistence type="predicted"/>
<comment type="caution">
    <text evidence="2">The sequence shown here is derived from an EMBL/GenBank/DDBJ whole genome shotgun (WGS) entry which is preliminary data.</text>
</comment>
<organism evidence="2 3">
    <name type="scientific">Labedella phragmitis</name>
    <dbReference type="NCBI Taxonomy" id="2498849"/>
    <lineage>
        <taxon>Bacteria</taxon>
        <taxon>Bacillati</taxon>
        <taxon>Actinomycetota</taxon>
        <taxon>Actinomycetes</taxon>
        <taxon>Micrococcales</taxon>
        <taxon>Microbacteriaceae</taxon>
        <taxon>Labedella</taxon>
    </lineage>
</organism>
<sequence>MERTMPSSTQPEADSTVVIPAVALGFATCGAAALATGSAIGFLDPVSESLFVVLVILGWVLLVCAVLVGGAAAVRLVRDVVARRPLPLGPTILVTATTVVIVLTTVAYPLFGMSGGAG</sequence>
<keyword evidence="1" id="KW-0812">Transmembrane</keyword>
<dbReference type="AlphaFoldDB" id="A0A3S3ZN11"/>
<gene>
    <name evidence="2" type="ORF">ELQ90_12935</name>
</gene>
<dbReference type="EMBL" id="RZNB01000005">
    <property type="protein sequence ID" value="RWZ49654.1"/>
    <property type="molecule type" value="Genomic_DNA"/>
</dbReference>
<name>A0A3S3ZN11_9MICO</name>
<feature type="transmembrane region" description="Helical" evidence="1">
    <location>
        <begin position="21"/>
        <end position="43"/>
    </location>
</feature>
<accession>A0A3S3ZN11</accession>
<evidence type="ECO:0000313" key="3">
    <source>
        <dbReference type="Proteomes" id="UP000288547"/>
    </source>
</evidence>
<reference evidence="2 3" key="1">
    <citation type="submission" date="2018-12" db="EMBL/GenBank/DDBJ databases">
        <authorList>
            <person name="Li F."/>
        </authorList>
    </citation>
    <scope>NUCLEOTIDE SEQUENCE [LARGE SCALE GENOMIC DNA]</scope>
    <source>
        <strain evidence="2 3">11W25H-1</strain>
    </source>
</reference>
<feature type="transmembrane region" description="Helical" evidence="1">
    <location>
        <begin position="49"/>
        <end position="74"/>
    </location>
</feature>
<keyword evidence="1" id="KW-0472">Membrane</keyword>
<evidence type="ECO:0000256" key="1">
    <source>
        <dbReference type="SAM" id="Phobius"/>
    </source>
</evidence>
<dbReference type="RefSeq" id="WP_128495701.1">
    <property type="nucleotide sequence ID" value="NZ_RZNB01000005.1"/>
</dbReference>
<keyword evidence="1" id="KW-1133">Transmembrane helix</keyword>
<keyword evidence="3" id="KW-1185">Reference proteome</keyword>
<dbReference type="Proteomes" id="UP000288547">
    <property type="component" value="Unassembled WGS sequence"/>
</dbReference>
<evidence type="ECO:0000313" key="2">
    <source>
        <dbReference type="EMBL" id="RWZ49654.1"/>
    </source>
</evidence>